<feature type="transmembrane region" description="Helical" evidence="1">
    <location>
        <begin position="88"/>
        <end position="106"/>
    </location>
</feature>
<accession>A0ABY7GD25</accession>
<dbReference type="Proteomes" id="UP001162780">
    <property type="component" value="Chromosome"/>
</dbReference>
<feature type="transmembrane region" description="Helical" evidence="1">
    <location>
        <begin position="64"/>
        <end position="81"/>
    </location>
</feature>
<evidence type="ECO:0000313" key="3">
    <source>
        <dbReference type="EMBL" id="WAR43179.1"/>
    </source>
</evidence>
<sequence>MIWKEQNLRQLFASKTLKGHEQSPLIMKIVKTALKALLVIATTLWGVCAIAFGDSASSDSQTGLAALFGLFGLVVLVGLGFRRWRKLLCWSYSVVSAGILLGWLSISPSNDRPWQTDAAKLAYATFAGDGVTVHNIRNFDYRSEFDYQPAYYDKTFELNKLQGVDLFAVYWMGPAIAHTIISFDFGDNNHLAISIEARKELNEGYSTIKGFFRQYELIYFVADERDVIRLRTNYRKNPPEQVYLYRVHGPIEDGKRLFLAYMNKINELNQKPVFYNTLLDNCTTAIWFLARINPDHVPFSWKILLSGYLPEYLYEHQRLDTNVSFAELQQKAHINRLAEAADHSPDFSMHIRAENPH</sequence>
<dbReference type="RefSeq" id="WP_255188160.1">
    <property type="nucleotide sequence ID" value="NZ_CP113517.1"/>
</dbReference>
<dbReference type="InterPro" id="IPR025178">
    <property type="entry name" value="Lnb_N"/>
</dbReference>
<keyword evidence="1" id="KW-1133">Transmembrane helix</keyword>
<gene>
    <name evidence="3" type="ORF">NM686_012320</name>
</gene>
<feature type="domain" description="Lnb N-terminal periplasmic" evidence="2">
    <location>
        <begin position="148"/>
        <end position="307"/>
    </location>
</feature>
<evidence type="ECO:0000313" key="4">
    <source>
        <dbReference type="Proteomes" id="UP001162780"/>
    </source>
</evidence>
<reference evidence="3" key="1">
    <citation type="submission" date="2022-11" db="EMBL/GenBank/DDBJ databases">
        <title>Methylomonas rapida sp. nov., Carotenoid-Producing Obligate Methanotrophs with High Growth Characteristics and Biotechnological Potential.</title>
        <authorList>
            <person name="Tikhonova E.N."/>
            <person name="Suleimanov R.Z."/>
            <person name="Miroshnikov K."/>
            <person name="Oshkin I.Y."/>
            <person name="Belova S.E."/>
            <person name="Danilova O.V."/>
            <person name="Ashikhmin A."/>
            <person name="Konopkin A."/>
            <person name="But S.Y."/>
            <person name="Khmelenina V.N."/>
            <person name="Kuznetsov N."/>
            <person name="Pimenov N.V."/>
            <person name="Dedysh S.N."/>
        </authorList>
    </citation>
    <scope>NUCLEOTIDE SEQUENCE</scope>
    <source>
        <strain evidence="3">MP1</strain>
    </source>
</reference>
<name>A0ABY7GD25_9GAMM</name>
<keyword evidence="1" id="KW-0812">Transmembrane</keyword>
<feature type="transmembrane region" description="Helical" evidence="1">
    <location>
        <begin position="33"/>
        <end position="52"/>
    </location>
</feature>
<evidence type="ECO:0000256" key="1">
    <source>
        <dbReference type="SAM" id="Phobius"/>
    </source>
</evidence>
<evidence type="ECO:0000259" key="2">
    <source>
        <dbReference type="Pfam" id="PF13387"/>
    </source>
</evidence>
<dbReference type="Pfam" id="PF13387">
    <property type="entry name" value="Lnb_N"/>
    <property type="match status" value="1"/>
</dbReference>
<proteinExistence type="predicted"/>
<organism evidence="3 4">
    <name type="scientific">Methylomonas rapida</name>
    <dbReference type="NCBI Taxonomy" id="2963939"/>
    <lineage>
        <taxon>Bacteria</taxon>
        <taxon>Pseudomonadati</taxon>
        <taxon>Pseudomonadota</taxon>
        <taxon>Gammaproteobacteria</taxon>
        <taxon>Methylococcales</taxon>
        <taxon>Methylococcaceae</taxon>
        <taxon>Methylomonas</taxon>
    </lineage>
</organism>
<dbReference type="EMBL" id="CP113517">
    <property type="protein sequence ID" value="WAR43179.1"/>
    <property type="molecule type" value="Genomic_DNA"/>
</dbReference>
<keyword evidence="4" id="KW-1185">Reference proteome</keyword>
<protein>
    <submittedName>
        <fullName evidence="3">DUF4105 domain-containing protein</fullName>
    </submittedName>
</protein>
<keyword evidence="1" id="KW-0472">Membrane</keyword>